<accession>A0A810Q449</accession>
<feature type="transmembrane region" description="Helical" evidence="1">
    <location>
        <begin position="43"/>
        <end position="62"/>
    </location>
</feature>
<keyword evidence="1" id="KW-0472">Membrane</keyword>
<dbReference type="AlphaFoldDB" id="A0A810Q449"/>
<proteinExistence type="predicted"/>
<evidence type="ECO:0000256" key="1">
    <source>
        <dbReference type="SAM" id="Phobius"/>
    </source>
</evidence>
<keyword evidence="3" id="KW-1185">Reference proteome</keyword>
<gene>
    <name evidence="2" type="ORF">MM50RIKEN_10880</name>
</gene>
<keyword evidence="1" id="KW-0812">Transmembrane</keyword>
<reference evidence="2" key="1">
    <citation type="submission" date="2020-09" db="EMBL/GenBank/DDBJ databases">
        <title>New species isolated from human feces.</title>
        <authorList>
            <person name="Kitahara M."/>
            <person name="Shigeno Y."/>
            <person name="Shime M."/>
            <person name="Matsumoto Y."/>
            <person name="Nakamura S."/>
            <person name="Motooka D."/>
            <person name="Fukuoka S."/>
            <person name="Nishikawa H."/>
            <person name="Benno Y."/>
        </authorList>
    </citation>
    <scope>NUCLEOTIDE SEQUENCE</scope>
    <source>
        <strain evidence="2">MM50</strain>
    </source>
</reference>
<sequence length="98" mass="11482">MADNVTTQIESKTRVSRHINLSSLYFIVGYLMFAYMLKDFIYSLFFVPYMIFSLCCAVYLVLPSRYNKGRANWESIVVLLRADRAVYRPYAEQEVDDA</sequence>
<keyword evidence="1" id="KW-1133">Transmembrane helix</keyword>
<evidence type="ECO:0000313" key="2">
    <source>
        <dbReference type="EMBL" id="BCK81325.1"/>
    </source>
</evidence>
<dbReference type="KEGG" id="vcop:MM50RIKEN_10880"/>
<feature type="transmembrane region" description="Helical" evidence="1">
    <location>
        <begin position="19"/>
        <end position="37"/>
    </location>
</feature>
<organism evidence="2 3">
    <name type="scientific">Vescimonas coprocola</name>
    <dbReference type="NCBI Taxonomy" id="2714355"/>
    <lineage>
        <taxon>Bacteria</taxon>
        <taxon>Bacillati</taxon>
        <taxon>Bacillota</taxon>
        <taxon>Clostridia</taxon>
        <taxon>Eubacteriales</taxon>
        <taxon>Oscillospiraceae</taxon>
        <taxon>Vescimonas</taxon>
    </lineage>
</organism>
<evidence type="ECO:0008006" key="4">
    <source>
        <dbReference type="Google" id="ProtNLM"/>
    </source>
</evidence>
<dbReference type="RefSeq" id="WP_213542076.1">
    <property type="nucleotide sequence ID" value="NZ_AP023418.1"/>
</dbReference>
<dbReference type="InterPro" id="IPR020275">
    <property type="entry name" value="DUF5592"/>
</dbReference>
<dbReference type="EMBL" id="AP023418">
    <property type="protein sequence ID" value="BCK81325.1"/>
    <property type="molecule type" value="Genomic_DNA"/>
</dbReference>
<dbReference type="Proteomes" id="UP000681035">
    <property type="component" value="Chromosome"/>
</dbReference>
<name>A0A810Q449_9FIRM</name>
<protein>
    <recommendedName>
        <fullName evidence="4">PrgI family protein</fullName>
    </recommendedName>
</protein>
<evidence type="ECO:0000313" key="3">
    <source>
        <dbReference type="Proteomes" id="UP000681035"/>
    </source>
</evidence>
<dbReference type="Pfam" id="PF17332">
    <property type="entry name" value="DUF5592"/>
    <property type="match status" value="1"/>
</dbReference>